<dbReference type="Gene3D" id="1.20.910.10">
    <property type="entry name" value="Heme oxygenase-like"/>
    <property type="match status" value="1"/>
</dbReference>
<dbReference type="EC" id="3.5.99.2" evidence="1"/>
<gene>
    <name evidence="3" type="primary">tenA</name>
    <name evidence="3" type="ORF">E4O86_05685</name>
</gene>
<dbReference type="PANTHER" id="PTHR43198">
    <property type="entry name" value="BIFUNCTIONAL TH2 PROTEIN"/>
    <property type="match status" value="1"/>
</dbReference>
<feature type="domain" description="Thiaminase-2/PQQC" evidence="2">
    <location>
        <begin position="13"/>
        <end position="215"/>
    </location>
</feature>
<accession>A0A964T2C6</accession>
<evidence type="ECO:0000259" key="2">
    <source>
        <dbReference type="Pfam" id="PF03070"/>
    </source>
</evidence>
<dbReference type="InterPro" id="IPR004305">
    <property type="entry name" value="Thiaminase-2/PQQC"/>
</dbReference>
<dbReference type="AlphaFoldDB" id="A0A964T2C6"/>
<comment type="caution">
    <text evidence="3">The sequence shown here is derived from an EMBL/GenBank/DDBJ whole genome shotgun (WGS) entry which is preliminary data.</text>
</comment>
<comment type="catalytic activity">
    <reaction evidence="1">
        <text>4-amino-5-aminomethyl-2-methylpyrimidine + H2O = 4-amino-5-hydroxymethyl-2-methylpyrimidine + NH4(+)</text>
        <dbReference type="Rhea" id="RHEA:31799"/>
        <dbReference type="ChEBI" id="CHEBI:15377"/>
        <dbReference type="ChEBI" id="CHEBI:16892"/>
        <dbReference type="ChEBI" id="CHEBI:28938"/>
        <dbReference type="ChEBI" id="CHEBI:63416"/>
        <dbReference type="EC" id="3.5.99.2"/>
    </reaction>
</comment>
<name>A0A964T2C6_9HYPH</name>
<dbReference type="OrthoDB" id="34166at2"/>
<dbReference type="EMBL" id="SPKJ01000011">
    <property type="protein sequence ID" value="MYZ47201.1"/>
    <property type="molecule type" value="Genomic_DNA"/>
</dbReference>
<keyword evidence="4" id="KW-1185">Reference proteome</keyword>
<sequence>MDLFDRLRTGAEAEWRAYTRHEFVRGMGTGTLPESAFRHYLVQDYLFLIHFARAYALAVYKGRSLAEMRGAHEGLKAILDVEMGLHVRLAASWGITAGDLEAAPEARATMAYTRFVLEAGLRGDLLDLHVALAPCVVGYAEIARDLAGSASGEGNPYRVWIDEYAGPAYQDVAAAARADLDRLAERALTEARFPDLLKLFGQACRLEADFWQMGLTGAD</sequence>
<dbReference type="InterPro" id="IPR016084">
    <property type="entry name" value="Haem_Oase-like_multi-hlx"/>
</dbReference>
<dbReference type="SUPFAM" id="SSF48613">
    <property type="entry name" value="Heme oxygenase-like"/>
    <property type="match status" value="1"/>
</dbReference>
<evidence type="ECO:0000256" key="1">
    <source>
        <dbReference type="RuleBase" id="RU363093"/>
    </source>
</evidence>
<dbReference type="GO" id="GO:0050334">
    <property type="term" value="F:thiaminase activity"/>
    <property type="evidence" value="ECO:0007669"/>
    <property type="project" value="UniProtKB-EC"/>
</dbReference>
<evidence type="ECO:0000313" key="4">
    <source>
        <dbReference type="Proteomes" id="UP000773614"/>
    </source>
</evidence>
<comment type="similarity">
    <text evidence="1">Belongs to the TenA family.</text>
</comment>
<organism evidence="3 4">
    <name type="scientific">Propylenella binzhouense</name>
    <dbReference type="NCBI Taxonomy" id="2555902"/>
    <lineage>
        <taxon>Bacteria</taxon>
        <taxon>Pseudomonadati</taxon>
        <taxon>Pseudomonadota</taxon>
        <taxon>Alphaproteobacteria</taxon>
        <taxon>Hyphomicrobiales</taxon>
        <taxon>Propylenellaceae</taxon>
        <taxon>Propylenella</taxon>
    </lineage>
</organism>
<comment type="catalytic activity">
    <reaction evidence="1">
        <text>thiamine + H2O = 5-(2-hydroxyethyl)-4-methylthiazole + 4-amino-5-hydroxymethyl-2-methylpyrimidine + H(+)</text>
        <dbReference type="Rhea" id="RHEA:17509"/>
        <dbReference type="ChEBI" id="CHEBI:15377"/>
        <dbReference type="ChEBI" id="CHEBI:15378"/>
        <dbReference type="ChEBI" id="CHEBI:16892"/>
        <dbReference type="ChEBI" id="CHEBI:17957"/>
        <dbReference type="ChEBI" id="CHEBI:18385"/>
        <dbReference type="EC" id="3.5.99.2"/>
    </reaction>
</comment>
<keyword evidence="1" id="KW-0784">Thiamine biosynthesis</keyword>
<reference evidence="3" key="1">
    <citation type="submission" date="2019-03" db="EMBL/GenBank/DDBJ databases">
        <title>Afifella sp. nov., isolated from activated sludge.</title>
        <authorList>
            <person name="Li Q."/>
            <person name="Liu Y."/>
        </authorList>
    </citation>
    <scope>NUCLEOTIDE SEQUENCE</scope>
    <source>
        <strain evidence="3">L72</strain>
    </source>
</reference>
<dbReference type="CDD" id="cd19367">
    <property type="entry name" value="TenA_C_ScTHI20-like"/>
    <property type="match status" value="1"/>
</dbReference>
<proteinExistence type="inferred from homology"/>
<dbReference type="Pfam" id="PF03070">
    <property type="entry name" value="TENA_THI-4"/>
    <property type="match status" value="1"/>
</dbReference>
<keyword evidence="1" id="KW-0378">Hydrolase</keyword>
<dbReference type="RefSeq" id="WP_161139551.1">
    <property type="nucleotide sequence ID" value="NZ_SPKJ01000011.1"/>
</dbReference>
<dbReference type="InterPro" id="IPR050967">
    <property type="entry name" value="Thiamine_Salvage_TenA"/>
</dbReference>
<dbReference type="InterPro" id="IPR027574">
    <property type="entry name" value="Thiaminase_II"/>
</dbReference>
<dbReference type="NCBIfam" id="TIGR04306">
    <property type="entry name" value="salvage_TenA"/>
    <property type="match status" value="1"/>
</dbReference>
<dbReference type="Proteomes" id="UP000773614">
    <property type="component" value="Unassembled WGS sequence"/>
</dbReference>
<dbReference type="PANTHER" id="PTHR43198:SF2">
    <property type="entry name" value="SI:CH1073-67J19.1-RELATED"/>
    <property type="match status" value="1"/>
</dbReference>
<dbReference type="GO" id="GO:0005829">
    <property type="term" value="C:cytosol"/>
    <property type="evidence" value="ECO:0007669"/>
    <property type="project" value="TreeGrafter"/>
</dbReference>
<protein>
    <recommendedName>
        <fullName evidence="1">Aminopyrimidine aminohydrolase</fullName>
        <ecNumber evidence="1">3.5.99.2</ecNumber>
    </recommendedName>
</protein>
<comment type="function">
    <text evidence="1">Catalyzes an amino-pyrimidine hydrolysis reaction at the C5' of the pyrimidine moiety of thiamine compounds, a reaction that is part of a thiamine salvage pathway.</text>
</comment>
<evidence type="ECO:0000313" key="3">
    <source>
        <dbReference type="EMBL" id="MYZ47201.1"/>
    </source>
</evidence>
<dbReference type="GO" id="GO:0009228">
    <property type="term" value="P:thiamine biosynthetic process"/>
    <property type="evidence" value="ECO:0007669"/>
    <property type="project" value="UniProtKB-KW"/>
</dbReference>
<comment type="pathway">
    <text evidence="1">Cofactor biosynthesis; thiamine diphosphate biosynthesis.</text>
</comment>